<feature type="compositionally biased region" description="Basic residues" evidence="1">
    <location>
        <begin position="33"/>
        <end position="51"/>
    </location>
</feature>
<accession>A0ABD3QSI2</accession>
<gene>
    <name evidence="2" type="ORF">HJC23_010330</name>
</gene>
<sequence length="339" mass="37263">MSSSEDDVYAWDAGDDVDDDHIDGGITGGFTRSSRKGKGATRSSLRGKRGKIPNYNDQSPSSTSEQDADDKADADGSEEVEELNEVQVVSPKTRRASPRKHRSVLESLDSQEKEKLERPKLARNAPNHSHNEGHTLSADKESTTSSTNNDETSHQNNEGINVLIPHSLLNKHQGAGRNECTILVQVDDSGDHHLDFHGQSGAVGRFEADDEGVTLDLKGYQYRGTIRPGPTAMVIALTRDGQFKVEAITDEFVTLDTDRTNMMDRLNAVVEGEMDDGYNVIDDNVNRSEKKKSAKDGEGNEDTDKGEKKRTKRQSSGRNDRKSNGGAPKKRKLSASRKK</sequence>
<evidence type="ECO:0000313" key="3">
    <source>
        <dbReference type="Proteomes" id="UP001516023"/>
    </source>
</evidence>
<dbReference type="Proteomes" id="UP001516023">
    <property type="component" value="Unassembled WGS sequence"/>
</dbReference>
<comment type="caution">
    <text evidence="2">The sequence shown here is derived from an EMBL/GenBank/DDBJ whole genome shotgun (WGS) entry which is preliminary data.</text>
</comment>
<feature type="compositionally biased region" description="Basic and acidic residues" evidence="1">
    <location>
        <begin position="294"/>
        <end position="307"/>
    </location>
</feature>
<dbReference type="PANTHER" id="PTHR34810">
    <property type="entry name" value="DNA-BINDING PROTEIN BIN4"/>
    <property type="match status" value="1"/>
</dbReference>
<name>A0ABD3QSI2_9STRA</name>
<dbReference type="AlphaFoldDB" id="A0ABD3QSI2"/>
<dbReference type="InterPro" id="IPR033246">
    <property type="entry name" value="BIN4"/>
</dbReference>
<feature type="region of interest" description="Disordered" evidence="1">
    <location>
        <begin position="278"/>
        <end position="339"/>
    </location>
</feature>
<feature type="compositionally biased region" description="Basic residues" evidence="1">
    <location>
        <begin position="92"/>
        <end position="102"/>
    </location>
</feature>
<feature type="region of interest" description="Disordered" evidence="1">
    <location>
        <begin position="1"/>
        <end position="157"/>
    </location>
</feature>
<feature type="compositionally biased region" description="Polar residues" evidence="1">
    <location>
        <begin position="55"/>
        <end position="65"/>
    </location>
</feature>
<feature type="compositionally biased region" description="Basic residues" evidence="1">
    <location>
        <begin position="328"/>
        <end position="339"/>
    </location>
</feature>
<evidence type="ECO:0000256" key="1">
    <source>
        <dbReference type="SAM" id="MobiDB-lite"/>
    </source>
</evidence>
<feature type="compositionally biased region" description="Acidic residues" evidence="1">
    <location>
        <begin position="1"/>
        <end position="21"/>
    </location>
</feature>
<evidence type="ECO:0000313" key="2">
    <source>
        <dbReference type="EMBL" id="KAL3801986.1"/>
    </source>
</evidence>
<feature type="compositionally biased region" description="Basic and acidic residues" evidence="1">
    <location>
        <begin position="129"/>
        <end position="142"/>
    </location>
</feature>
<dbReference type="EMBL" id="JABMIG020000023">
    <property type="protein sequence ID" value="KAL3801986.1"/>
    <property type="molecule type" value="Genomic_DNA"/>
</dbReference>
<dbReference type="PANTHER" id="PTHR34810:SF1">
    <property type="entry name" value="DNA-BINDING PROTEIN BIN4"/>
    <property type="match status" value="1"/>
</dbReference>
<feature type="compositionally biased region" description="Acidic residues" evidence="1">
    <location>
        <begin position="75"/>
        <end position="84"/>
    </location>
</feature>
<proteinExistence type="predicted"/>
<keyword evidence="3" id="KW-1185">Reference proteome</keyword>
<feature type="compositionally biased region" description="Basic and acidic residues" evidence="1">
    <location>
        <begin position="110"/>
        <end position="120"/>
    </location>
</feature>
<reference evidence="2 3" key="1">
    <citation type="journal article" date="2020" name="G3 (Bethesda)">
        <title>Improved Reference Genome for Cyclotella cryptica CCMP332, a Model for Cell Wall Morphogenesis, Salinity Adaptation, and Lipid Production in Diatoms (Bacillariophyta).</title>
        <authorList>
            <person name="Roberts W.R."/>
            <person name="Downey K.M."/>
            <person name="Ruck E.C."/>
            <person name="Traller J.C."/>
            <person name="Alverson A.J."/>
        </authorList>
    </citation>
    <scope>NUCLEOTIDE SEQUENCE [LARGE SCALE GENOMIC DNA]</scope>
    <source>
        <strain evidence="2 3">CCMP332</strain>
    </source>
</reference>
<protein>
    <submittedName>
        <fullName evidence="2">Uncharacterized protein</fullName>
    </submittedName>
</protein>
<organism evidence="2 3">
    <name type="scientific">Cyclotella cryptica</name>
    <dbReference type="NCBI Taxonomy" id="29204"/>
    <lineage>
        <taxon>Eukaryota</taxon>
        <taxon>Sar</taxon>
        <taxon>Stramenopiles</taxon>
        <taxon>Ochrophyta</taxon>
        <taxon>Bacillariophyta</taxon>
        <taxon>Coscinodiscophyceae</taxon>
        <taxon>Thalassiosirophycidae</taxon>
        <taxon>Stephanodiscales</taxon>
        <taxon>Stephanodiscaceae</taxon>
        <taxon>Cyclotella</taxon>
    </lineage>
</organism>